<protein>
    <recommendedName>
        <fullName evidence="4">BZIP domain-containing protein</fullName>
    </recommendedName>
</protein>
<keyword evidence="3" id="KW-1185">Reference proteome</keyword>
<dbReference type="Gene3D" id="1.20.5.170">
    <property type="match status" value="1"/>
</dbReference>
<accession>A0A6A6TZ16</accession>
<dbReference type="InterPro" id="IPR021833">
    <property type="entry name" value="DUF3425"/>
</dbReference>
<sequence>MPPPSTSKPGSDPVPDPGDPERKRVLNVLAQRRYRRRKRERIAALEAQIRGSDTSSKDTSQDGNSPALPSPPTSEENNVMPHSTLYGVDDFGNAWAIADPAPIETLRYHHIGYDQPLLEEDGLCLDLDDGTLGHVEQIMHIPDTHSSLVSRDIFQFNSTSPFTTPFPTTPSAFMDDFTLEIPALKLMAASSTIATMLNCLDSMFDPAASRTLACLSDPTIPHWFAPTKAQQQIPHHPIFDVMPWPSVRHKMIVAFASPMHARPPVTRDPMALMTLMADMDDDAEGVRVQGDDGLDGKNWEIGQAMFSNWWWAFDKEIVAQSNKWRERRGAPRLQLLPAS</sequence>
<feature type="compositionally biased region" description="Pro residues" evidence="1">
    <location>
        <begin position="1"/>
        <end position="17"/>
    </location>
</feature>
<evidence type="ECO:0000313" key="3">
    <source>
        <dbReference type="Proteomes" id="UP000799302"/>
    </source>
</evidence>
<reference evidence="2" key="1">
    <citation type="journal article" date="2020" name="Stud. Mycol.">
        <title>101 Dothideomycetes genomes: a test case for predicting lifestyles and emergence of pathogens.</title>
        <authorList>
            <person name="Haridas S."/>
            <person name="Albert R."/>
            <person name="Binder M."/>
            <person name="Bloem J."/>
            <person name="Labutti K."/>
            <person name="Salamov A."/>
            <person name="Andreopoulos B."/>
            <person name="Baker S."/>
            <person name="Barry K."/>
            <person name="Bills G."/>
            <person name="Bluhm B."/>
            <person name="Cannon C."/>
            <person name="Castanera R."/>
            <person name="Culley D."/>
            <person name="Daum C."/>
            <person name="Ezra D."/>
            <person name="Gonzalez J."/>
            <person name="Henrissat B."/>
            <person name="Kuo A."/>
            <person name="Liang C."/>
            <person name="Lipzen A."/>
            <person name="Lutzoni F."/>
            <person name="Magnuson J."/>
            <person name="Mondo S."/>
            <person name="Nolan M."/>
            <person name="Ohm R."/>
            <person name="Pangilinan J."/>
            <person name="Park H.-J."/>
            <person name="Ramirez L."/>
            <person name="Alfaro M."/>
            <person name="Sun H."/>
            <person name="Tritt A."/>
            <person name="Yoshinaga Y."/>
            <person name="Zwiers L.-H."/>
            <person name="Turgeon B."/>
            <person name="Goodwin S."/>
            <person name="Spatafora J."/>
            <person name="Crous P."/>
            <person name="Grigoriev I."/>
        </authorList>
    </citation>
    <scope>NUCLEOTIDE SEQUENCE</scope>
    <source>
        <strain evidence="2">CBS 115976</strain>
    </source>
</reference>
<evidence type="ECO:0000256" key="1">
    <source>
        <dbReference type="SAM" id="MobiDB-lite"/>
    </source>
</evidence>
<dbReference type="SUPFAM" id="SSF57959">
    <property type="entry name" value="Leucine zipper domain"/>
    <property type="match status" value="1"/>
</dbReference>
<gene>
    <name evidence="2" type="ORF">BT63DRAFT_429765</name>
</gene>
<organism evidence="2 3">
    <name type="scientific">Microthyrium microscopicum</name>
    <dbReference type="NCBI Taxonomy" id="703497"/>
    <lineage>
        <taxon>Eukaryota</taxon>
        <taxon>Fungi</taxon>
        <taxon>Dikarya</taxon>
        <taxon>Ascomycota</taxon>
        <taxon>Pezizomycotina</taxon>
        <taxon>Dothideomycetes</taxon>
        <taxon>Dothideomycetes incertae sedis</taxon>
        <taxon>Microthyriales</taxon>
        <taxon>Microthyriaceae</taxon>
        <taxon>Microthyrium</taxon>
    </lineage>
</organism>
<dbReference type="Proteomes" id="UP000799302">
    <property type="component" value="Unassembled WGS sequence"/>
</dbReference>
<evidence type="ECO:0000313" key="2">
    <source>
        <dbReference type="EMBL" id="KAF2664243.1"/>
    </source>
</evidence>
<dbReference type="Pfam" id="PF11905">
    <property type="entry name" value="DUF3425"/>
    <property type="match status" value="1"/>
</dbReference>
<dbReference type="AlphaFoldDB" id="A0A6A6TZ16"/>
<proteinExistence type="predicted"/>
<dbReference type="InterPro" id="IPR046347">
    <property type="entry name" value="bZIP_sf"/>
</dbReference>
<name>A0A6A6TZ16_9PEZI</name>
<dbReference type="PANTHER" id="PTHR38116">
    <property type="entry name" value="CHROMOSOME 7, WHOLE GENOME SHOTGUN SEQUENCE"/>
    <property type="match status" value="1"/>
</dbReference>
<dbReference type="EMBL" id="MU004243">
    <property type="protein sequence ID" value="KAF2664243.1"/>
    <property type="molecule type" value="Genomic_DNA"/>
</dbReference>
<dbReference type="PANTHER" id="PTHR38116:SF9">
    <property type="entry name" value="BZIP DOMAIN-CONTAINING PROTEIN"/>
    <property type="match status" value="1"/>
</dbReference>
<dbReference type="GO" id="GO:0003700">
    <property type="term" value="F:DNA-binding transcription factor activity"/>
    <property type="evidence" value="ECO:0007669"/>
    <property type="project" value="InterPro"/>
</dbReference>
<dbReference type="OrthoDB" id="5973539at2759"/>
<evidence type="ECO:0008006" key="4">
    <source>
        <dbReference type="Google" id="ProtNLM"/>
    </source>
</evidence>
<feature type="region of interest" description="Disordered" evidence="1">
    <location>
        <begin position="1"/>
        <end position="78"/>
    </location>
</feature>